<dbReference type="Pfam" id="PF21349">
    <property type="entry name" value="RUBY_RBDX"/>
    <property type="match status" value="1"/>
</dbReference>
<keyword evidence="3" id="KW-0479">Metal-binding</keyword>
<dbReference type="Gene3D" id="1.20.1260.10">
    <property type="match status" value="1"/>
</dbReference>
<organism evidence="6">
    <name type="scientific">Anaerostipes caccae</name>
    <dbReference type="NCBI Taxonomy" id="105841"/>
    <lineage>
        <taxon>Bacteria</taxon>
        <taxon>Bacillati</taxon>
        <taxon>Bacillota</taxon>
        <taxon>Clostridia</taxon>
        <taxon>Lachnospirales</taxon>
        <taxon>Lachnospiraceae</taxon>
        <taxon>Anaerostipes</taxon>
    </lineage>
</organism>
<dbReference type="SUPFAM" id="SSF57802">
    <property type="entry name" value="Rubredoxin-like"/>
    <property type="match status" value="1"/>
</dbReference>
<dbReference type="PROSITE" id="PS50905">
    <property type="entry name" value="FERRITIN_LIKE"/>
    <property type="match status" value="1"/>
</dbReference>
<keyword evidence="5" id="KW-0408">Iron</keyword>
<evidence type="ECO:0000256" key="3">
    <source>
        <dbReference type="ARBA" id="ARBA00022723"/>
    </source>
</evidence>
<reference evidence="6" key="1">
    <citation type="submission" date="2019-11" db="EMBL/GenBank/DDBJ databases">
        <authorList>
            <person name="Feng L."/>
        </authorList>
    </citation>
    <scope>NUCLEOTIDE SEQUENCE</scope>
    <source>
        <strain evidence="6">AcaccaeLFYP115</strain>
    </source>
</reference>
<sequence>MPNLKGTKTEQNLMAAYAGESQARTKYDFYASQAKKDGYVQFGNIFAETALNEKEHAKIWFKLLHDGMPSTEVNLKDAAAGENFEWTDMYPTFAKEAKEEGFDEIAALFEMVADIEKRHDERYQQLTENIDKGIVYKRDTEQAWICTNCGHVHYGTEAPEVCPVCAHPKKFFQIHSEDY</sequence>
<proteinExistence type="predicted"/>
<dbReference type="NCBIfam" id="NF045767">
    <property type="entry name" value="RuberyRbr"/>
    <property type="match status" value="1"/>
</dbReference>
<dbReference type="InterPro" id="IPR052364">
    <property type="entry name" value="Rubrerythrin"/>
</dbReference>
<dbReference type="CDD" id="cd00729">
    <property type="entry name" value="rubredoxin_SM"/>
    <property type="match status" value="1"/>
</dbReference>
<name>A0A6N2W9S9_9FIRM</name>
<keyword evidence="6" id="KW-0560">Oxidoreductase</keyword>
<dbReference type="PROSITE" id="PS50903">
    <property type="entry name" value="RUBREDOXIN_LIKE"/>
    <property type="match status" value="1"/>
</dbReference>
<dbReference type="GO" id="GO:0016692">
    <property type="term" value="F:NADH peroxidase activity"/>
    <property type="evidence" value="ECO:0007669"/>
    <property type="project" value="UniProtKB-EC"/>
</dbReference>
<dbReference type="InterPro" id="IPR009040">
    <property type="entry name" value="Ferritin-like_diiron"/>
</dbReference>
<dbReference type="InterPro" id="IPR003251">
    <property type="entry name" value="Rr_diiron-bd_dom"/>
</dbReference>
<dbReference type="PANTHER" id="PTHR43865:SF1">
    <property type="entry name" value="RUBRERYTHRIN-RELATED"/>
    <property type="match status" value="1"/>
</dbReference>
<dbReference type="Gene3D" id="2.20.28.10">
    <property type="match status" value="1"/>
</dbReference>
<evidence type="ECO:0000256" key="2">
    <source>
        <dbReference type="ARBA" id="ARBA00022448"/>
    </source>
</evidence>
<dbReference type="GO" id="GO:0005506">
    <property type="term" value="F:iron ion binding"/>
    <property type="evidence" value="ECO:0007669"/>
    <property type="project" value="InterPro"/>
</dbReference>
<dbReference type="InterPro" id="IPR048574">
    <property type="entry name" value="RUBY_RBDX"/>
</dbReference>
<dbReference type="PANTHER" id="PTHR43865">
    <property type="entry name" value="RUBRERYTHRIN-RELATED"/>
    <property type="match status" value="1"/>
</dbReference>
<dbReference type="InterPro" id="IPR012347">
    <property type="entry name" value="Ferritin-like"/>
</dbReference>
<keyword evidence="4" id="KW-0249">Electron transport</keyword>
<protein>
    <submittedName>
        <fullName evidence="6">Rubrerythrin-1</fullName>
        <ecNumber evidence="6">1.11.1.1</ecNumber>
    </submittedName>
</protein>
<dbReference type="SUPFAM" id="SSF47240">
    <property type="entry name" value="Ferritin-like"/>
    <property type="match status" value="1"/>
</dbReference>
<dbReference type="InterPro" id="IPR024934">
    <property type="entry name" value="Rubredoxin-like_dom"/>
</dbReference>
<accession>A0A6N2W9S9</accession>
<dbReference type="EC" id="1.11.1.1" evidence="6"/>
<dbReference type="CDD" id="cd01041">
    <property type="entry name" value="Rubrerythrin"/>
    <property type="match status" value="1"/>
</dbReference>
<dbReference type="AlphaFoldDB" id="A0A6N2W9S9"/>
<gene>
    <name evidence="6" type="primary">rbr1</name>
    <name evidence="6" type="ORF">ACLFYP115_03167</name>
</gene>
<dbReference type="EMBL" id="CACRSQ010000010">
    <property type="protein sequence ID" value="VYT39305.1"/>
    <property type="molecule type" value="Genomic_DNA"/>
</dbReference>
<evidence type="ECO:0000256" key="5">
    <source>
        <dbReference type="ARBA" id="ARBA00023004"/>
    </source>
</evidence>
<keyword evidence="2" id="KW-0813">Transport</keyword>
<dbReference type="Pfam" id="PF02915">
    <property type="entry name" value="Rubrerythrin"/>
    <property type="match status" value="1"/>
</dbReference>
<comment type="cofactor">
    <cofactor evidence="1">
        <name>Fe(3+)</name>
        <dbReference type="ChEBI" id="CHEBI:29034"/>
    </cofactor>
</comment>
<keyword evidence="6" id="KW-0575">Peroxidase</keyword>
<evidence type="ECO:0000313" key="6">
    <source>
        <dbReference type="EMBL" id="VYT39305.1"/>
    </source>
</evidence>
<evidence type="ECO:0000256" key="4">
    <source>
        <dbReference type="ARBA" id="ARBA00022982"/>
    </source>
</evidence>
<dbReference type="InterPro" id="IPR009078">
    <property type="entry name" value="Ferritin-like_SF"/>
</dbReference>
<evidence type="ECO:0000256" key="1">
    <source>
        <dbReference type="ARBA" id="ARBA00001965"/>
    </source>
</evidence>
<dbReference type="GeneID" id="69469253"/>
<dbReference type="RefSeq" id="WP_006568167.1">
    <property type="nucleotide sequence ID" value="NZ_BAABRZ010000003.1"/>
</dbReference>